<dbReference type="KEGG" id="ssun:H9Q77_12880"/>
<evidence type="ECO:0000313" key="2">
    <source>
        <dbReference type="EMBL" id="QNM01964.1"/>
    </source>
</evidence>
<dbReference type="EMBL" id="CP060633">
    <property type="protein sequence ID" value="QNM01964.1"/>
    <property type="molecule type" value="Genomic_DNA"/>
</dbReference>
<protein>
    <submittedName>
        <fullName evidence="2">Uncharacterized protein</fullName>
    </submittedName>
</protein>
<keyword evidence="1" id="KW-0812">Transmembrane</keyword>
<evidence type="ECO:0000256" key="1">
    <source>
        <dbReference type="SAM" id="Phobius"/>
    </source>
</evidence>
<organism evidence="2 3">
    <name type="scientific">Simiaoa sunii</name>
    <dbReference type="NCBI Taxonomy" id="2763672"/>
    <lineage>
        <taxon>Bacteria</taxon>
        <taxon>Bacillati</taxon>
        <taxon>Bacillota</taxon>
        <taxon>Clostridia</taxon>
        <taxon>Lachnospirales</taxon>
        <taxon>Lachnospiraceae</taxon>
        <taxon>Simiaoa</taxon>
    </lineage>
</organism>
<feature type="transmembrane region" description="Helical" evidence="1">
    <location>
        <begin position="40"/>
        <end position="58"/>
    </location>
</feature>
<dbReference type="AlphaFoldDB" id="A0A7G9FTT2"/>
<name>A0A7G9FTT2_9FIRM</name>
<sequence>MSGMLYSIPVILTGYRIVQIEDEATPLAQAVKSGYYGDTVAGMLGIGVLLLLLIYFILCRKYQKRIIELQENAHPGWNWWKLRKQATELEDKKAERIVEDIRRAAQNYMAV</sequence>
<dbReference type="Proteomes" id="UP000515981">
    <property type="component" value="Chromosome"/>
</dbReference>
<gene>
    <name evidence="2" type="ORF">H9Q77_12880</name>
</gene>
<evidence type="ECO:0000313" key="3">
    <source>
        <dbReference type="Proteomes" id="UP000515981"/>
    </source>
</evidence>
<keyword evidence="1" id="KW-1133">Transmembrane helix</keyword>
<accession>A0A7G9FTT2</accession>
<dbReference type="RefSeq" id="WP_249325809.1">
    <property type="nucleotide sequence ID" value="NZ_CP060633.1"/>
</dbReference>
<proteinExistence type="predicted"/>
<keyword evidence="1" id="KW-0472">Membrane</keyword>
<keyword evidence="3" id="KW-1185">Reference proteome</keyword>
<reference evidence="2 3" key="1">
    <citation type="submission" date="2020-08" db="EMBL/GenBank/DDBJ databases">
        <authorList>
            <person name="Liu C."/>
            <person name="Sun Q."/>
        </authorList>
    </citation>
    <scope>NUCLEOTIDE SEQUENCE [LARGE SCALE GENOMIC DNA]</scope>
    <source>
        <strain evidence="2 3">NSJ-8</strain>
    </source>
</reference>